<feature type="transmembrane region" description="Helical" evidence="2">
    <location>
        <begin position="6"/>
        <end position="29"/>
    </location>
</feature>
<dbReference type="InParanoid" id="A0A0G4EQY7"/>
<evidence type="ECO:0000313" key="4">
    <source>
        <dbReference type="Proteomes" id="UP000041254"/>
    </source>
</evidence>
<evidence type="ECO:0000256" key="2">
    <source>
        <dbReference type="SAM" id="Phobius"/>
    </source>
</evidence>
<sequence>MKVDGAFIVLLVSSYIFCCLDTLASAFLVPSSTSARRPLRPAKRDLRVHSSSRVIGNARAVAQEVCCGASGDSDGAVDRRSLIGPSVAALVALGLGGRRAWAIDMETYEFAKVALFVISKEIEGGNIERMKKDIDKGNFEDLIAFTRKYNGVLSQEMSNANKIFTDEAKKEGKSLKEKARDHLIEINQSARRRSAEGCNAGLEGLKKDLVDFTQLAQVEPPS</sequence>
<keyword evidence="1" id="KW-0793">Thylakoid</keyword>
<dbReference type="EMBL" id="CDMY01000296">
    <property type="protein sequence ID" value="CEM00658.1"/>
    <property type="molecule type" value="Genomic_DNA"/>
</dbReference>
<reference evidence="3 4" key="1">
    <citation type="submission" date="2014-11" db="EMBL/GenBank/DDBJ databases">
        <authorList>
            <person name="Zhu J."/>
            <person name="Qi W."/>
            <person name="Song R."/>
        </authorList>
    </citation>
    <scope>NUCLEOTIDE SEQUENCE [LARGE SCALE GENOMIC DNA]</scope>
</reference>
<evidence type="ECO:0000256" key="1">
    <source>
        <dbReference type="ARBA" id="ARBA00023078"/>
    </source>
</evidence>
<proteinExistence type="predicted"/>
<protein>
    <submittedName>
        <fullName evidence="3">Uncharacterized protein</fullName>
    </submittedName>
</protein>
<evidence type="ECO:0000313" key="3">
    <source>
        <dbReference type="EMBL" id="CEM00658.1"/>
    </source>
</evidence>
<dbReference type="InterPro" id="IPR023222">
    <property type="entry name" value="PsbQ-like_dom_sf"/>
</dbReference>
<dbReference type="SUPFAM" id="SSF101112">
    <property type="entry name" value="Oxygen-evolving enhancer protein 3"/>
    <property type="match status" value="1"/>
</dbReference>
<organism evidence="3 4">
    <name type="scientific">Vitrella brassicaformis (strain CCMP3155)</name>
    <dbReference type="NCBI Taxonomy" id="1169540"/>
    <lineage>
        <taxon>Eukaryota</taxon>
        <taxon>Sar</taxon>
        <taxon>Alveolata</taxon>
        <taxon>Colpodellida</taxon>
        <taxon>Vitrellaceae</taxon>
        <taxon>Vitrella</taxon>
    </lineage>
</organism>
<dbReference type="AlphaFoldDB" id="A0A0G4EQY7"/>
<keyword evidence="2" id="KW-0472">Membrane</keyword>
<dbReference type="Gene3D" id="1.20.120.290">
    <property type="entry name" value="Oxygen-evolving enhancer protein 3 (PsbQ), four-helix up-down bundle"/>
    <property type="match status" value="1"/>
</dbReference>
<dbReference type="Proteomes" id="UP000041254">
    <property type="component" value="Unassembled WGS sequence"/>
</dbReference>
<name>A0A0G4EQY7_VITBC</name>
<keyword evidence="2" id="KW-1133">Transmembrane helix</keyword>
<keyword evidence="2" id="KW-0812">Transmembrane</keyword>
<dbReference type="VEuPathDB" id="CryptoDB:Vbra_2403"/>
<gene>
    <name evidence="3" type="ORF">Vbra_2403</name>
</gene>
<keyword evidence="4" id="KW-1185">Reference proteome</keyword>
<accession>A0A0G4EQY7</accession>